<sequence length="158" mass="16641">MNSTGDSMDARQARDALAAACAARTAARRASEANERTRPRGYDIGQGLTFAAAFTALGLSDLMPRYGTWLALTGLAFAAAFFALIWTGAHHGGVARWFSRDGGPRRGAWDLWVAPLVCLAIGALAAIPYGGPGWLIAYGLATGAERVLRAFRRQGGTA</sequence>
<dbReference type="EMBL" id="CP017248">
    <property type="protein sequence ID" value="AOR33155.1"/>
    <property type="molecule type" value="Genomic_DNA"/>
</dbReference>
<feature type="transmembrane region" description="Helical" evidence="1">
    <location>
        <begin position="109"/>
        <end position="130"/>
    </location>
</feature>
<organism evidence="2 3">
    <name type="scientific">Streptomyces fodineus</name>
    <dbReference type="NCBI Taxonomy" id="1904616"/>
    <lineage>
        <taxon>Bacteria</taxon>
        <taxon>Bacillati</taxon>
        <taxon>Actinomycetota</taxon>
        <taxon>Actinomycetes</taxon>
        <taxon>Kitasatosporales</taxon>
        <taxon>Streptomycetaceae</taxon>
        <taxon>Streptomyces</taxon>
    </lineage>
</organism>
<evidence type="ECO:0000256" key="1">
    <source>
        <dbReference type="SAM" id="Phobius"/>
    </source>
</evidence>
<evidence type="ECO:0000313" key="3">
    <source>
        <dbReference type="Proteomes" id="UP000094960"/>
    </source>
</evidence>
<reference evidence="3" key="1">
    <citation type="submission" date="2016-09" db="EMBL/GenBank/DDBJ databases">
        <title>Streptomyces puniciscabiei strain:TW1S1 Genome sequencing and assembly.</title>
        <authorList>
            <person name="Kim M.-K."/>
            <person name="Kim S.B."/>
        </authorList>
    </citation>
    <scope>NUCLEOTIDE SEQUENCE [LARGE SCALE GENOMIC DNA]</scope>
    <source>
        <strain evidence="3">TW1S1</strain>
    </source>
</reference>
<keyword evidence="3" id="KW-1185">Reference proteome</keyword>
<accession>A0A1D7YC11</accession>
<keyword evidence="1" id="KW-0812">Transmembrane</keyword>
<feature type="transmembrane region" description="Helical" evidence="1">
    <location>
        <begin position="69"/>
        <end position="89"/>
    </location>
</feature>
<protein>
    <submittedName>
        <fullName evidence="2">Uncharacterized protein</fullName>
    </submittedName>
</protein>
<proteinExistence type="predicted"/>
<gene>
    <name evidence="2" type="ORF">BFF78_20665</name>
</gene>
<dbReference type="KEGG" id="spun:BFF78_20665"/>
<keyword evidence="1" id="KW-1133">Transmembrane helix</keyword>
<name>A0A1D7YC11_9ACTN</name>
<keyword evidence="1" id="KW-0472">Membrane</keyword>
<dbReference type="AlphaFoldDB" id="A0A1D7YC11"/>
<dbReference type="RefSeq" id="WP_069779735.1">
    <property type="nucleotide sequence ID" value="NZ_CP017248.1"/>
</dbReference>
<dbReference type="Proteomes" id="UP000094960">
    <property type="component" value="Chromosome"/>
</dbReference>
<evidence type="ECO:0000313" key="2">
    <source>
        <dbReference type="EMBL" id="AOR33155.1"/>
    </source>
</evidence>